<dbReference type="EMBL" id="BGPR01188265">
    <property type="protein sequence ID" value="GBM83677.1"/>
    <property type="molecule type" value="Genomic_DNA"/>
</dbReference>
<gene>
    <name evidence="1" type="ORF">AVEN_139836_1</name>
</gene>
<reference evidence="1 2" key="1">
    <citation type="journal article" date="2019" name="Sci. Rep.">
        <title>Orb-weaving spider Araneus ventricosus genome elucidates the spidroin gene catalogue.</title>
        <authorList>
            <person name="Kono N."/>
            <person name="Nakamura H."/>
            <person name="Ohtoshi R."/>
            <person name="Moran D.A.P."/>
            <person name="Shinohara A."/>
            <person name="Yoshida Y."/>
            <person name="Fujiwara M."/>
            <person name="Mori M."/>
            <person name="Tomita M."/>
            <person name="Arakawa K."/>
        </authorList>
    </citation>
    <scope>NUCLEOTIDE SEQUENCE [LARGE SCALE GENOMIC DNA]</scope>
</reference>
<keyword evidence="2" id="KW-1185">Reference proteome</keyword>
<evidence type="ECO:0000313" key="2">
    <source>
        <dbReference type="Proteomes" id="UP000499080"/>
    </source>
</evidence>
<feature type="non-terminal residue" evidence="1">
    <location>
        <position position="1"/>
    </location>
</feature>
<sequence length="89" mass="9723">LRSVCVGRAPCGPGDSLPGGHTGLVLERLRLPSQTLGQKDHLPCSEKSEHRCGGCHASLETNLFGDIHVLRYIRHARRCLGDILVTVER</sequence>
<protein>
    <submittedName>
        <fullName evidence="1">Uncharacterized protein</fullName>
    </submittedName>
</protein>
<dbReference type="Proteomes" id="UP000499080">
    <property type="component" value="Unassembled WGS sequence"/>
</dbReference>
<comment type="caution">
    <text evidence="1">The sequence shown here is derived from an EMBL/GenBank/DDBJ whole genome shotgun (WGS) entry which is preliminary data.</text>
</comment>
<evidence type="ECO:0000313" key="1">
    <source>
        <dbReference type="EMBL" id="GBM83677.1"/>
    </source>
</evidence>
<accession>A0A4Y2J0L8</accession>
<proteinExistence type="predicted"/>
<name>A0A4Y2J0L8_ARAVE</name>
<organism evidence="1 2">
    <name type="scientific">Araneus ventricosus</name>
    <name type="common">Orbweaver spider</name>
    <name type="synonym">Epeira ventricosa</name>
    <dbReference type="NCBI Taxonomy" id="182803"/>
    <lineage>
        <taxon>Eukaryota</taxon>
        <taxon>Metazoa</taxon>
        <taxon>Ecdysozoa</taxon>
        <taxon>Arthropoda</taxon>
        <taxon>Chelicerata</taxon>
        <taxon>Arachnida</taxon>
        <taxon>Araneae</taxon>
        <taxon>Araneomorphae</taxon>
        <taxon>Entelegynae</taxon>
        <taxon>Araneoidea</taxon>
        <taxon>Araneidae</taxon>
        <taxon>Araneus</taxon>
    </lineage>
</organism>
<dbReference type="AlphaFoldDB" id="A0A4Y2J0L8"/>